<proteinExistence type="predicted"/>
<dbReference type="HOGENOM" id="CLU_2834581_0_0_1"/>
<dbReference type="EMBL" id="KI393678">
    <property type="protein sequence ID" value="ERN07632.1"/>
    <property type="molecule type" value="Genomic_DNA"/>
</dbReference>
<name>W1PCI5_AMBTC</name>
<protein>
    <submittedName>
        <fullName evidence="1">Uncharacterized protein</fullName>
    </submittedName>
</protein>
<gene>
    <name evidence="1" type="ORF">AMTR_s00796p00010580</name>
</gene>
<organism evidence="1 2">
    <name type="scientific">Amborella trichopoda</name>
    <dbReference type="NCBI Taxonomy" id="13333"/>
    <lineage>
        <taxon>Eukaryota</taxon>
        <taxon>Viridiplantae</taxon>
        <taxon>Streptophyta</taxon>
        <taxon>Embryophyta</taxon>
        <taxon>Tracheophyta</taxon>
        <taxon>Spermatophyta</taxon>
        <taxon>Magnoliopsida</taxon>
        <taxon>Amborellales</taxon>
        <taxon>Amborellaceae</taxon>
        <taxon>Amborella</taxon>
    </lineage>
</organism>
<reference evidence="2" key="1">
    <citation type="journal article" date="2013" name="Science">
        <title>The Amborella genome and the evolution of flowering plants.</title>
        <authorList>
            <consortium name="Amborella Genome Project"/>
        </authorList>
    </citation>
    <scope>NUCLEOTIDE SEQUENCE [LARGE SCALE GENOMIC DNA]</scope>
</reference>
<keyword evidence="2" id="KW-1185">Reference proteome</keyword>
<evidence type="ECO:0000313" key="2">
    <source>
        <dbReference type="Proteomes" id="UP000017836"/>
    </source>
</evidence>
<accession>W1PCI5</accession>
<dbReference type="Proteomes" id="UP000017836">
    <property type="component" value="Unassembled WGS sequence"/>
</dbReference>
<evidence type="ECO:0000313" key="1">
    <source>
        <dbReference type="EMBL" id="ERN07632.1"/>
    </source>
</evidence>
<feature type="non-terminal residue" evidence="1">
    <location>
        <position position="1"/>
    </location>
</feature>
<sequence>LQKSSCDNRVVEVGRLRMRLRGFGGSEVEDRRREEELGPAFKTRRSFPFIRLEGNLLGSDGPAGKA</sequence>
<dbReference type="AlphaFoldDB" id="W1PCI5"/>